<dbReference type="EMBL" id="JABWTA010000001">
    <property type="protein sequence ID" value="NVE95601.1"/>
    <property type="molecule type" value="Genomic_DNA"/>
</dbReference>
<dbReference type="PANTHER" id="PTHR47755">
    <property type="entry name" value="CELL DIVISION PROTEIN FTSX"/>
    <property type="match status" value="1"/>
</dbReference>
<keyword evidence="8" id="KW-0131">Cell cycle</keyword>
<dbReference type="GO" id="GO:0051301">
    <property type="term" value="P:cell division"/>
    <property type="evidence" value="ECO:0007669"/>
    <property type="project" value="UniProtKB-KW"/>
</dbReference>
<name>A0A850HEK1_9SPHN</name>
<gene>
    <name evidence="8" type="ORF">HUO12_11885</name>
</gene>
<dbReference type="AlphaFoldDB" id="A0A850HEK1"/>
<keyword evidence="2" id="KW-1003">Cell membrane</keyword>
<protein>
    <submittedName>
        <fullName evidence="8">Cell division protein</fullName>
    </submittedName>
</protein>
<feature type="transmembrane region" description="Helical" evidence="6">
    <location>
        <begin position="181"/>
        <end position="204"/>
    </location>
</feature>
<accession>A0A850HEK1</accession>
<reference evidence="8 9" key="1">
    <citation type="submission" date="2020-06" db="EMBL/GenBank/DDBJ databases">
        <title>Altererythrobacter lutimaris sp. nov., a marine bacterium isolated from a tidal flat.</title>
        <authorList>
            <person name="Kim D."/>
            <person name="Yoo Y."/>
            <person name="Kim J.-J."/>
        </authorList>
    </citation>
    <scope>NUCLEOTIDE SEQUENCE [LARGE SCALE GENOMIC DNA]</scope>
    <source>
        <strain evidence="8 9">JGD-16</strain>
    </source>
</reference>
<comment type="subcellular location">
    <subcellularLocation>
        <location evidence="1">Cell membrane</location>
        <topology evidence="1">Multi-pass membrane protein</topology>
    </subcellularLocation>
</comment>
<dbReference type="InterPro" id="IPR003838">
    <property type="entry name" value="ABC3_permease_C"/>
</dbReference>
<keyword evidence="5 6" id="KW-0472">Membrane</keyword>
<keyword evidence="3 6" id="KW-0812">Transmembrane</keyword>
<comment type="caution">
    <text evidence="8">The sequence shown here is derived from an EMBL/GenBank/DDBJ whole genome shotgun (WGS) entry which is preliminary data.</text>
</comment>
<feature type="transmembrane region" description="Helical" evidence="6">
    <location>
        <begin position="241"/>
        <end position="261"/>
    </location>
</feature>
<dbReference type="InterPro" id="IPR004513">
    <property type="entry name" value="FtsX"/>
</dbReference>
<evidence type="ECO:0000256" key="1">
    <source>
        <dbReference type="ARBA" id="ARBA00004651"/>
    </source>
</evidence>
<dbReference type="Proteomes" id="UP000546031">
    <property type="component" value="Unassembled WGS sequence"/>
</dbReference>
<evidence type="ECO:0000256" key="6">
    <source>
        <dbReference type="SAM" id="Phobius"/>
    </source>
</evidence>
<dbReference type="GO" id="GO:0005886">
    <property type="term" value="C:plasma membrane"/>
    <property type="evidence" value="ECO:0007669"/>
    <property type="project" value="UniProtKB-SubCell"/>
</dbReference>
<feature type="transmembrane region" description="Helical" evidence="6">
    <location>
        <begin position="39"/>
        <end position="59"/>
    </location>
</feature>
<evidence type="ECO:0000256" key="5">
    <source>
        <dbReference type="ARBA" id="ARBA00023136"/>
    </source>
</evidence>
<organism evidence="8 9">
    <name type="scientific">Altererythrobacter lutimaris</name>
    <dbReference type="NCBI Taxonomy" id="2743979"/>
    <lineage>
        <taxon>Bacteria</taxon>
        <taxon>Pseudomonadati</taxon>
        <taxon>Pseudomonadota</taxon>
        <taxon>Alphaproteobacteria</taxon>
        <taxon>Sphingomonadales</taxon>
        <taxon>Erythrobacteraceae</taxon>
        <taxon>Altererythrobacter</taxon>
    </lineage>
</organism>
<evidence type="ECO:0000256" key="3">
    <source>
        <dbReference type="ARBA" id="ARBA00022692"/>
    </source>
</evidence>
<dbReference type="PANTHER" id="PTHR47755:SF1">
    <property type="entry name" value="CELL DIVISION PROTEIN FTSX"/>
    <property type="match status" value="1"/>
</dbReference>
<evidence type="ECO:0000313" key="9">
    <source>
        <dbReference type="Proteomes" id="UP000546031"/>
    </source>
</evidence>
<dbReference type="Pfam" id="PF02687">
    <property type="entry name" value="FtsX"/>
    <property type="match status" value="1"/>
</dbReference>
<evidence type="ECO:0000256" key="2">
    <source>
        <dbReference type="ARBA" id="ARBA00022475"/>
    </source>
</evidence>
<dbReference type="RefSeq" id="WP_176273804.1">
    <property type="nucleotide sequence ID" value="NZ_JABWTA010000001.1"/>
</dbReference>
<evidence type="ECO:0000259" key="7">
    <source>
        <dbReference type="Pfam" id="PF02687"/>
    </source>
</evidence>
<keyword evidence="4 6" id="KW-1133">Transmembrane helix</keyword>
<feature type="domain" description="ABC3 transporter permease C-terminal" evidence="7">
    <location>
        <begin position="188"/>
        <end position="305"/>
    </location>
</feature>
<evidence type="ECO:0000256" key="4">
    <source>
        <dbReference type="ARBA" id="ARBA00022989"/>
    </source>
</evidence>
<keyword evidence="9" id="KW-1185">Reference proteome</keyword>
<dbReference type="GO" id="GO:0032153">
    <property type="term" value="C:cell division site"/>
    <property type="evidence" value="ECO:0007669"/>
    <property type="project" value="TreeGrafter"/>
</dbReference>
<keyword evidence="8" id="KW-0132">Cell division</keyword>
<proteinExistence type="predicted"/>
<evidence type="ECO:0000313" key="8">
    <source>
        <dbReference type="EMBL" id="NVE95601.1"/>
    </source>
</evidence>
<feature type="transmembrane region" description="Helical" evidence="6">
    <location>
        <begin position="281"/>
        <end position="303"/>
    </location>
</feature>
<sequence>MKLPPLKGRQKLKRGEAGIGRQRAAQIVPRAKLAGPVPWVLAIMIALIVVACAGALSLGNLADRANAELSGALTVQVIEASASERRAQTERAAELLGQDTAVEELRVVPEEELDALLEPWLGTGDAGDAVPIPALIDVQLTGPASDEEIARLQTLIADAAPAARIDAQSSWLQPVYSALSALQYLAFALIILLALTATAAVWLATRSALENNRDTVEIVHLLGGTDSQIARIFQRSVGIDASIGGAAGLGLGLIAVIILASQFSALDSGMIGGGVLGWLDWLAIALIPVAGVGVAVLTARLTIGNALRQML</sequence>